<dbReference type="InterPro" id="IPR004882">
    <property type="entry name" value="Luc7-rel"/>
</dbReference>
<dbReference type="GO" id="GO:0006376">
    <property type="term" value="P:mRNA splice site recognition"/>
    <property type="evidence" value="ECO:0007669"/>
    <property type="project" value="InterPro"/>
</dbReference>
<evidence type="ECO:0000256" key="1">
    <source>
        <dbReference type="ARBA" id="ARBA00005655"/>
    </source>
</evidence>
<sequence>MDAQRKLLEELMNPIMGTERTYKDPQMCPHMLACGYCPFDLFTNTKCDIGFCDMKVHDEKYQESPDRYKLGHEQAFHSFALRLVQDMDRIIRRQKDKVQQEEPSRDPNREPEPTNDEKEERIAMIEGQVKQYTQQLQDAGEQGFVDRAIDLLTTVELLKTNIEAIRTNANSRRLVVCDICSATLVYNDSTQRMQDHITGKQHLGYKKLREWIKEWDTRTREERGSRGSTDYYANDRAGGDRDVRERGGGDHRWGGRRDDAPPPQRWDGRDRDRRGGSGGYDGRDSGRRYRR</sequence>
<evidence type="ECO:0000313" key="3">
    <source>
        <dbReference type="EMBL" id="TPX56706.1"/>
    </source>
</evidence>
<feature type="region of interest" description="Disordered" evidence="2">
    <location>
        <begin position="94"/>
        <end position="118"/>
    </location>
</feature>
<reference evidence="3 4" key="1">
    <citation type="journal article" date="2019" name="Sci. Rep.">
        <title>Comparative genomics of chytrid fungi reveal insights into the obligate biotrophic and pathogenic lifestyle of Synchytrium endobioticum.</title>
        <authorList>
            <person name="van de Vossenberg B.T.L.H."/>
            <person name="Warris S."/>
            <person name="Nguyen H.D.T."/>
            <person name="van Gent-Pelzer M.P.E."/>
            <person name="Joly D.L."/>
            <person name="van de Geest H.C."/>
            <person name="Bonants P.J.M."/>
            <person name="Smith D.S."/>
            <person name="Levesque C.A."/>
            <person name="van der Lee T.A.J."/>
        </authorList>
    </citation>
    <scope>NUCLEOTIDE SEQUENCE [LARGE SCALE GENOMIC DNA]</scope>
    <source>
        <strain evidence="3 4">CBS 675.73</strain>
    </source>
</reference>
<dbReference type="GO" id="GO:0005685">
    <property type="term" value="C:U1 snRNP"/>
    <property type="evidence" value="ECO:0007669"/>
    <property type="project" value="InterPro"/>
</dbReference>
<evidence type="ECO:0000313" key="4">
    <source>
        <dbReference type="Proteomes" id="UP000320333"/>
    </source>
</evidence>
<gene>
    <name evidence="3" type="ORF">CcCBS67573_g09324</name>
</gene>
<proteinExistence type="inferred from homology"/>
<dbReference type="GO" id="GO:0003729">
    <property type="term" value="F:mRNA binding"/>
    <property type="evidence" value="ECO:0007669"/>
    <property type="project" value="InterPro"/>
</dbReference>
<dbReference type="EMBL" id="QEAP01000793">
    <property type="protein sequence ID" value="TPX56706.1"/>
    <property type="molecule type" value="Genomic_DNA"/>
</dbReference>
<organism evidence="3 4">
    <name type="scientific">Chytriomyces confervae</name>
    <dbReference type="NCBI Taxonomy" id="246404"/>
    <lineage>
        <taxon>Eukaryota</taxon>
        <taxon>Fungi</taxon>
        <taxon>Fungi incertae sedis</taxon>
        <taxon>Chytridiomycota</taxon>
        <taxon>Chytridiomycota incertae sedis</taxon>
        <taxon>Chytridiomycetes</taxon>
        <taxon>Chytridiales</taxon>
        <taxon>Chytriomycetaceae</taxon>
        <taxon>Chytriomyces</taxon>
    </lineage>
</organism>
<dbReference type="AlphaFoldDB" id="A0A507DYT5"/>
<evidence type="ECO:0000256" key="2">
    <source>
        <dbReference type="SAM" id="MobiDB-lite"/>
    </source>
</evidence>
<comment type="caution">
    <text evidence="3">The sequence shown here is derived from an EMBL/GenBank/DDBJ whole genome shotgun (WGS) entry which is preliminary data.</text>
</comment>
<dbReference type="Proteomes" id="UP000320333">
    <property type="component" value="Unassembled WGS sequence"/>
</dbReference>
<dbReference type="PANTHER" id="PTHR12375">
    <property type="entry name" value="RNA-BINDING PROTEIN LUC7-RELATED"/>
    <property type="match status" value="1"/>
</dbReference>
<feature type="region of interest" description="Disordered" evidence="2">
    <location>
        <begin position="218"/>
        <end position="291"/>
    </location>
</feature>
<dbReference type="OrthoDB" id="153872at2759"/>
<protein>
    <submittedName>
        <fullName evidence="3">Uncharacterized protein</fullName>
    </submittedName>
</protein>
<feature type="compositionally biased region" description="Basic and acidic residues" evidence="2">
    <location>
        <begin position="237"/>
        <end position="291"/>
    </location>
</feature>
<accession>A0A507DYT5</accession>
<name>A0A507DYT5_9FUNG</name>
<dbReference type="STRING" id="246404.A0A507DYT5"/>
<comment type="similarity">
    <text evidence="1">Belongs to the Luc7 family.</text>
</comment>
<dbReference type="Pfam" id="PF03194">
    <property type="entry name" value="LUC7"/>
    <property type="match status" value="1"/>
</dbReference>
<keyword evidence="4" id="KW-1185">Reference proteome</keyword>